<protein>
    <submittedName>
        <fullName evidence="2">Uncharacterized protein</fullName>
    </submittedName>
</protein>
<name>A0A0C2ZSC0_9AGAM</name>
<keyword evidence="3" id="KW-1185">Reference proteome</keyword>
<organism evidence="2 3">
    <name type="scientific">Scleroderma citrinum Foug A</name>
    <dbReference type="NCBI Taxonomy" id="1036808"/>
    <lineage>
        <taxon>Eukaryota</taxon>
        <taxon>Fungi</taxon>
        <taxon>Dikarya</taxon>
        <taxon>Basidiomycota</taxon>
        <taxon>Agaricomycotina</taxon>
        <taxon>Agaricomycetes</taxon>
        <taxon>Agaricomycetidae</taxon>
        <taxon>Boletales</taxon>
        <taxon>Sclerodermatineae</taxon>
        <taxon>Sclerodermataceae</taxon>
        <taxon>Scleroderma</taxon>
    </lineage>
</organism>
<feature type="compositionally biased region" description="Acidic residues" evidence="1">
    <location>
        <begin position="254"/>
        <end position="266"/>
    </location>
</feature>
<dbReference type="OrthoDB" id="2706629at2759"/>
<evidence type="ECO:0000256" key="1">
    <source>
        <dbReference type="SAM" id="MobiDB-lite"/>
    </source>
</evidence>
<reference evidence="3" key="2">
    <citation type="submission" date="2015-01" db="EMBL/GenBank/DDBJ databases">
        <title>Evolutionary Origins and Diversification of the Mycorrhizal Mutualists.</title>
        <authorList>
            <consortium name="DOE Joint Genome Institute"/>
            <consortium name="Mycorrhizal Genomics Consortium"/>
            <person name="Kohler A."/>
            <person name="Kuo A."/>
            <person name="Nagy L.G."/>
            <person name="Floudas D."/>
            <person name="Copeland A."/>
            <person name="Barry K.W."/>
            <person name="Cichocki N."/>
            <person name="Veneault-Fourrey C."/>
            <person name="LaButti K."/>
            <person name="Lindquist E.A."/>
            <person name="Lipzen A."/>
            <person name="Lundell T."/>
            <person name="Morin E."/>
            <person name="Murat C."/>
            <person name="Riley R."/>
            <person name="Ohm R."/>
            <person name="Sun H."/>
            <person name="Tunlid A."/>
            <person name="Henrissat B."/>
            <person name="Grigoriev I.V."/>
            <person name="Hibbett D.S."/>
            <person name="Martin F."/>
        </authorList>
    </citation>
    <scope>NUCLEOTIDE SEQUENCE [LARGE SCALE GENOMIC DNA]</scope>
    <source>
        <strain evidence="3">Foug A</strain>
    </source>
</reference>
<dbReference type="InParanoid" id="A0A0C2ZSC0"/>
<dbReference type="HOGENOM" id="CLU_080791_0_0_1"/>
<dbReference type="EMBL" id="KN822134">
    <property type="protein sequence ID" value="KIM55482.1"/>
    <property type="molecule type" value="Genomic_DNA"/>
</dbReference>
<evidence type="ECO:0000313" key="2">
    <source>
        <dbReference type="EMBL" id="KIM55482.1"/>
    </source>
</evidence>
<feature type="compositionally biased region" description="Basic and acidic residues" evidence="1">
    <location>
        <begin position="19"/>
        <end position="48"/>
    </location>
</feature>
<feature type="region of interest" description="Disordered" evidence="1">
    <location>
        <begin position="17"/>
        <end position="49"/>
    </location>
</feature>
<sequence>MPDLIEQVEDSFEWAAEQEAQRKAKEERKQAKEEAKKKAKEDAQKRAEFQVQWKADSERKVREKAKAKVAAEVMRAQIAQKAGQGKKPKPKPKQRWAASQRTPNEEVQGWYPPHDRCQKSSDSKGCILPDNAHTPMCHQCQKMKVKCYFEVPMVMMKRSASGEKHKESKTLRTRRAVADTASTEEIEEALGGFSVAGPSTWLDPVAQVLDRRLGEVISAINRNTRELVQLGGKMDGFMAQPEETKEEEEKSDNMSDVDAEGEDADE</sequence>
<reference evidence="2 3" key="1">
    <citation type="submission" date="2014-04" db="EMBL/GenBank/DDBJ databases">
        <authorList>
            <consortium name="DOE Joint Genome Institute"/>
            <person name="Kuo A."/>
            <person name="Kohler A."/>
            <person name="Nagy L.G."/>
            <person name="Floudas D."/>
            <person name="Copeland A."/>
            <person name="Barry K.W."/>
            <person name="Cichocki N."/>
            <person name="Veneault-Fourrey C."/>
            <person name="LaButti K."/>
            <person name="Lindquist E.A."/>
            <person name="Lipzen A."/>
            <person name="Lundell T."/>
            <person name="Morin E."/>
            <person name="Murat C."/>
            <person name="Sun H."/>
            <person name="Tunlid A."/>
            <person name="Henrissat B."/>
            <person name="Grigoriev I.V."/>
            <person name="Hibbett D.S."/>
            <person name="Martin F."/>
            <person name="Nordberg H.P."/>
            <person name="Cantor M.N."/>
            <person name="Hua S.X."/>
        </authorList>
    </citation>
    <scope>NUCLEOTIDE SEQUENCE [LARGE SCALE GENOMIC DNA]</scope>
    <source>
        <strain evidence="2 3">Foug A</strain>
    </source>
</reference>
<feature type="region of interest" description="Disordered" evidence="1">
    <location>
        <begin position="76"/>
        <end position="116"/>
    </location>
</feature>
<dbReference type="Proteomes" id="UP000053989">
    <property type="component" value="Unassembled WGS sequence"/>
</dbReference>
<feature type="region of interest" description="Disordered" evidence="1">
    <location>
        <begin position="231"/>
        <end position="266"/>
    </location>
</feature>
<gene>
    <name evidence="2" type="ORF">SCLCIDRAFT_30346</name>
</gene>
<dbReference type="AlphaFoldDB" id="A0A0C2ZSC0"/>
<evidence type="ECO:0000313" key="3">
    <source>
        <dbReference type="Proteomes" id="UP000053989"/>
    </source>
</evidence>
<accession>A0A0C2ZSC0</accession>
<feature type="compositionally biased region" description="Basic residues" evidence="1">
    <location>
        <begin position="84"/>
        <end position="94"/>
    </location>
</feature>
<proteinExistence type="predicted"/>
<dbReference type="STRING" id="1036808.A0A0C2ZSC0"/>